<proteinExistence type="predicted"/>
<dbReference type="PANTHER" id="PTHR14097">
    <property type="entry name" value="OXIDOREDUCTASE HTATIP2"/>
    <property type="match status" value="1"/>
</dbReference>
<sequence>MKAIIIGATGATGKELLQLLLQDESITGVAALVRKPLSLQHAKLQVHLVNFDRPQQWQGLVTGDMAFSCLGTTLKAAGSKEAQYKVDYEYQLAFAQAASQNGVPGFILISAGMANPKSLVFYSRMKGELEQAVRSLNFESVTLLRPGLLSRPGTDRTGEKASESVLRFFNRLGLLKRLAPLPVHQLAMLMLRYGKQNNKGVQVLESKQILSEVKRFA</sequence>
<protein>
    <submittedName>
        <fullName evidence="2">NAD(P)H-binding protein</fullName>
    </submittedName>
</protein>
<dbReference type="PANTHER" id="PTHR14097:SF7">
    <property type="entry name" value="OXIDOREDUCTASE HTATIP2"/>
    <property type="match status" value="1"/>
</dbReference>
<feature type="domain" description="NAD(P)-binding" evidence="1">
    <location>
        <begin position="7"/>
        <end position="153"/>
    </location>
</feature>
<dbReference type="Pfam" id="PF13460">
    <property type="entry name" value="NAD_binding_10"/>
    <property type="match status" value="1"/>
</dbReference>
<dbReference type="EMBL" id="CP139960">
    <property type="protein sequence ID" value="WQD40755.1"/>
    <property type="molecule type" value="Genomic_DNA"/>
</dbReference>
<dbReference type="SUPFAM" id="SSF51735">
    <property type="entry name" value="NAD(P)-binding Rossmann-fold domains"/>
    <property type="match status" value="1"/>
</dbReference>
<gene>
    <name evidence="2" type="ORF">U0035_11400</name>
</gene>
<dbReference type="Proteomes" id="UP001325680">
    <property type="component" value="Chromosome"/>
</dbReference>
<evidence type="ECO:0000313" key="2">
    <source>
        <dbReference type="EMBL" id="WQD40755.1"/>
    </source>
</evidence>
<dbReference type="InterPro" id="IPR036291">
    <property type="entry name" value="NAD(P)-bd_dom_sf"/>
</dbReference>
<name>A0ABZ0WDH3_9BACT</name>
<accession>A0ABZ0WDH3</accession>
<evidence type="ECO:0000259" key="1">
    <source>
        <dbReference type="Pfam" id="PF13460"/>
    </source>
</evidence>
<dbReference type="RefSeq" id="WP_162817786.1">
    <property type="nucleotide sequence ID" value="NZ_CP139960.1"/>
</dbReference>
<dbReference type="InterPro" id="IPR016040">
    <property type="entry name" value="NAD(P)-bd_dom"/>
</dbReference>
<dbReference type="Gene3D" id="3.40.50.720">
    <property type="entry name" value="NAD(P)-binding Rossmann-like Domain"/>
    <property type="match status" value="1"/>
</dbReference>
<organism evidence="2 3">
    <name type="scientific">Niabella yanshanensis</name>
    <dbReference type="NCBI Taxonomy" id="577386"/>
    <lineage>
        <taxon>Bacteria</taxon>
        <taxon>Pseudomonadati</taxon>
        <taxon>Bacteroidota</taxon>
        <taxon>Chitinophagia</taxon>
        <taxon>Chitinophagales</taxon>
        <taxon>Chitinophagaceae</taxon>
        <taxon>Niabella</taxon>
    </lineage>
</organism>
<evidence type="ECO:0000313" key="3">
    <source>
        <dbReference type="Proteomes" id="UP001325680"/>
    </source>
</evidence>
<reference evidence="2 3" key="1">
    <citation type="submission" date="2023-12" db="EMBL/GenBank/DDBJ databases">
        <title>Genome sequencing and assembly of bacterial species from a model synthetic community.</title>
        <authorList>
            <person name="Hogle S.L."/>
        </authorList>
    </citation>
    <scope>NUCLEOTIDE SEQUENCE [LARGE SCALE GENOMIC DNA]</scope>
    <source>
        <strain evidence="2 3">HAMBI_3031</strain>
    </source>
</reference>
<keyword evidence="3" id="KW-1185">Reference proteome</keyword>